<evidence type="ECO:0000256" key="3">
    <source>
        <dbReference type="ARBA" id="ARBA00022448"/>
    </source>
</evidence>
<feature type="transmembrane region" description="Helical" evidence="8">
    <location>
        <begin position="68"/>
        <end position="93"/>
    </location>
</feature>
<name>A0AA34R4J9_BORHD</name>
<sequence>MTRGFFVFFIFLILYCAFGFFARKKRARSLFLHNYFLANQGLNFVVMALVVASSYISASSFISGPSAVYRYGLSFIFLAVIQIPTSLISFVIVGEKLNLEAKKINAINIIDYIGYRYLSRSLVLVSSFIIIFFSLFLISAQLMGGAKLLEVFFQIGYTDALIFFSLFVFLYVCLGGFKMIAYMDFIQGILMIVASVLLFSRLVDLGGGISNLFNMARLNLKDDLFLPSNLDLKIGYIISFWILIGIGVLGLPQFVNNFIAFKDVKSMRFSLPIVTFVIGFLVVIMHLIGFFSLVIFSKFEPNDKFILNVALEVLNPKIFILFFVGLLSAIMSTIDSGLLLLSSIWVKAIMSLNKSLVGKIGINRITIISNVCFMSIIVFLSLNPPDFLFFLNIFAIGALEVSFFSIIVFGLYFNFVSKISAFISQFLGLLSYLIIIFYGEVSSYYFHPIVPSLFISISSFLIVNLFCQRCSKI</sequence>
<feature type="transmembrane region" description="Helical" evidence="8">
    <location>
        <begin position="445"/>
        <end position="467"/>
    </location>
</feature>
<feature type="transmembrane region" description="Helical" evidence="8">
    <location>
        <begin position="155"/>
        <end position="177"/>
    </location>
</feature>
<evidence type="ECO:0000313" key="10">
    <source>
        <dbReference type="Proteomes" id="UP000008834"/>
    </source>
</evidence>
<keyword evidence="3" id="KW-0813">Transport</keyword>
<keyword evidence="6 8" id="KW-0472">Membrane</keyword>
<protein>
    <submittedName>
        <fullName evidence="9">Sodium/pantothenate symporter</fullName>
    </submittedName>
</protein>
<dbReference type="GO" id="GO:0015233">
    <property type="term" value="F:pantothenate transmembrane transporter activity"/>
    <property type="evidence" value="ECO:0007669"/>
    <property type="project" value="TreeGrafter"/>
</dbReference>
<dbReference type="Gene3D" id="1.20.1730.10">
    <property type="entry name" value="Sodium/glucose cotransporter"/>
    <property type="match status" value="1"/>
</dbReference>
<keyword evidence="5 8" id="KW-1133">Transmembrane helix</keyword>
<feature type="transmembrane region" description="Helical" evidence="8">
    <location>
        <begin position="233"/>
        <end position="252"/>
    </location>
</feature>
<comment type="subcellular location">
    <subcellularLocation>
        <location evidence="1">Membrane</location>
        <topology evidence="1">Multi-pass membrane protein</topology>
    </subcellularLocation>
</comment>
<dbReference type="InterPro" id="IPR038377">
    <property type="entry name" value="Na/Glc_symporter_sf"/>
</dbReference>
<keyword evidence="4 8" id="KW-0812">Transmembrane</keyword>
<dbReference type="PANTHER" id="PTHR48086">
    <property type="entry name" value="SODIUM/PROLINE SYMPORTER-RELATED"/>
    <property type="match status" value="1"/>
</dbReference>
<evidence type="ECO:0000256" key="1">
    <source>
        <dbReference type="ARBA" id="ARBA00004141"/>
    </source>
</evidence>
<evidence type="ECO:0000256" key="4">
    <source>
        <dbReference type="ARBA" id="ARBA00022692"/>
    </source>
</evidence>
<dbReference type="EMBL" id="CP000048">
    <property type="protein sequence ID" value="AAX17310.1"/>
    <property type="molecule type" value="Genomic_DNA"/>
</dbReference>
<feature type="transmembrane region" description="Helical" evidence="8">
    <location>
        <begin position="6"/>
        <end position="23"/>
    </location>
</feature>
<evidence type="ECO:0000256" key="6">
    <source>
        <dbReference type="ARBA" id="ARBA00023136"/>
    </source>
</evidence>
<proteinExistence type="inferred from homology"/>
<evidence type="ECO:0000256" key="2">
    <source>
        <dbReference type="ARBA" id="ARBA00006434"/>
    </source>
</evidence>
<feature type="transmembrane region" description="Helical" evidence="8">
    <location>
        <begin position="419"/>
        <end position="439"/>
    </location>
</feature>
<dbReference type="InterPro" id="IPR001734">
    <property type="entry name" value="Na/solute_symporter"/>
</dbReference>
<feature type="transmembrane region" description="Helical" evidence="8">
    <location>
        <begin position="189"/>
        <end position="213"/>
    </location>
</feature>
<feature type="transmembrane region" description="Helical" evidence="8">
    <location>
        <begin position="388"/>
        <end position="412"/>
    </location>
</feature>
<dbReference type="RefSeq" id="WP_012422560.1">
    <property type="nucleotide sequence ID" value="NC_010673.1"/>
</dbReference>
<evidence type="ECO:0000313" key="9">
    <source>
        <dbReference type="EMBL" id="AAX17310.1"/>
    </source>
</evidence>
<organism evidence="9 10">
    <name type="scientific">Borrelia hermsii (strain HS1 / DAH)</name>
    <dbReference type="NCBI Taxonomy" id="314723"/>
    <lineage>
        <taxon>Bacteria</taxon>
        <taxon>Pseudomonadati</taxon>
        <taxon>Spirochaetota</taxon>
        <taxon>Spirochaetia</taxon>
        <taxon>Spirochaetales</taxon>
        <taxon>Borreliaceae</taxon>
        <taxon>Borrelia</taxon>
    </lineage>
</organism>
<accession>A0AA34R4J9</accession>
<dbReference type="PROSITE" id="PS50283">
    <property type="entry name" value="NA_SOLUT_SYMP_3"/>
    <property type="match status" value="1"/>
</dbReference>
<gene>
    <name evidence="9" type="ordered locus">BH0814</name>
</gene>
<evidence type="ECO:0000256" key="7">
    <source>
        <dbReference type="RuleBase" id="RU362091"/>
    </source>
</evidence>
<reference evidence="10" key="1">
    <citation type="submission" date="2004-12" db="EMBL/GenBank/DDBJ databases">
        <title>The genome sequence of Borrelia hermsii and Borrelia turicatae: comparative analysis of two agents of endemic N. America relapsing fever.</title>
        <authorList>
            <person name="Porcella S.F."/>
            <person name="Raffel S.J."/>
            <person name="Schrumpf M.E."/>
            <person name="Montgomery B."/>
            <person name="Smith T."/>
            <person name="Schwan T.G."/>
        </authorList>
    </citation>
    <scope>NUCLEOTIDE SEQUENCE [LARGE SCALE GENOMIC DNA]</scope>
    <source>
        <strain evidence="10">HS1 / DAH</strain>
    </source>
</reference>
<dbReference type="KEGG" id="bhr:BH0814"/>
<feature type="transmembrane region" description="Helical" evidence="8">
    <location>
        <begin position="35"/>
        <end position="56"/>
    </location>
</feature>
<feature type="transmembrane region" description="Helical" evidence="8">
    <location>
        <begin position="122"/>
        <end position="143"/>
    </location>
</feature>
<feature type="transmembrane region" description="Helical" evidence="8">
    <location>
        <begin position="362"/>
        <end position="382"/>
    </location>
</feature>
<evidence type="ECO:0000256" key="8">
    <source>
        <dbReference type="SAM" id="Phobius"/>
    </source>
</evidence>
<dbReference type="InterPro" id="IPR050277">
    <property type="entry name" value="Sodium:Solute_Symporter"/>
</dbReference>
<dbReference type="Pfam" id="PF00474">
    <property type="entry name" value="SSF"/>
    <property type="match status" value="1"/>
</dbReference>
<feature type="transmembrane region" description="Helical" evidence="8">
    <location>
        <begin position="273"/>
        <end position="298"/>
    </location>
</feature>
<dbReference type="PANTHER" id="PTHR48086:SF4">
    <property type="entry name" value="SODIUM_PANTOTHENATE SYMPORTER"/>
    <property type="match status" value="1"/>
</dbReference>
<feature type="transmembrane region" description="Helical" evidence="8">
    <location>
        <begin position="318"/>
        <end position="341"/>
    </location>
</feature>
<evidence type="ECO:0000256" key="5">
    <source>
        <dbReference type="ARBA" id="ARBA00022989"/>
    </source>
</evidence>
<dbReference type="GO" id="GO:0005886">
    <property type="term" value="C:plasma membrane"/>
    <property type="evidence" value="ECO:0007669"/>
    <property type="project" value="TreeGrafter"/>
</dbReference>
<comment type="similarity">
    <text evidence="2 7">Belongs to the sodium:solute symporter (SSF) (TC 2.A.21) family.</text>
</comment>
<dbReference type="Proteomes" id="UP000008834">
    <property type="component" value="Chromosome"/>
</dbReference>
<dbReference type="GeneID" id="71843647"/>
<dbReference type="AlphaFoldDB" id="A0AA34R4J9"/>